<dbReference type="Proteomes" id="UP000195024">
    <property type="component" value="Unassembled WGS sequence"/>
</dbReference>
<gene>
    <name evidence="1" type="ORF">A5802_003057</name>
</gene>
<dbReference type="EMBL" id="NGMS01000005">
    <property type="protein sequence ID" value="OTP24743.1"/>
    <property type="molecule type" value="Genomic_DNA"/>
</dbReference>
<accession>A0A242KU42</accession>
<reference evidence="1 2" key="1">
    <citation type="submission" date="2017-05" db="EMBL/GenBank/DDBJ databases">
        <title>The Genome Sequence of Enterococcus mundtii 6B1_DIV0119.</title>
        <authorList>
            <consortium name="The Broad Institute Genomics Platform"/>
            <consortium name="The Broad Institute Genomic Center for Infectious Diseases"/>
            <person name="Earl A."/>
            <person name="Manson A."/>
            <person name="Schwartman J."/>
            <person name="Gilmore M."/>
            <person name="Abouelleil A."/>
            <person name="Cao P."/>
            <person name="Chapman S."/>
            <person name="Cusick C."/>
            <person name="Shea T."/>
            <person name="Young S."/>
            <person name="Neafsey D."/>
            <person name="Nusbaum C."/>
            <person name="Birren B."/>
        </authorList>
    </citation>
    <scope>NUCLEOTIDE SEQUENCE [LARGE SCALE GENOMIC DNA]</scope>
    <source>
        <strain evidence="1 2">6B1_DIV0119</strain>
    </source>
</reference>
<proteinExistence type="predicted"/>
<name>A0A242KU42_ENTMU</name>
<evidence type="ECO:0000313" key="1">
    <source>
        <dbReference type="EMBL" id="OTP24743.1"/>
    </source>
</evidence>
<evidence type="ECO:0000313" key="2">
    <source>
        <dbReference type="Proteomes" id="UP000195024"/>
    </source>
</evidence>
<protein>
    <submittedName>
        <fullName evidence="1">Uncharacterized protein</fullName>
    </submittedName>
</protein>
<sequence>MALRQVVLVSLNGSSTSSVGEFKLEEFHRESIEAEIGFD</sequence>
<dbReference type="AlphaFoldDB" id="A0A242KU42"/>
<comment type="caution">
    <text evidence="1">The sequence shown here is derived from an EMBL/GenBank/DDBJ whole genome shotgun (WGS) entry which is preliminary data.</text>
</comment>
<organism evidence="1 2">
    <name type="scientific">Enterococcus mundtii</name>
    <dbReference type="NCBI Taxonomy" id="53346"/>
    <lineage>
        <taxon>Bacteria</taxon>
        <taxon>Bacillati</taxon>
        <taxon>Bacillota</taxon>
        <taxon>Bacilli</taxon>
        <taxon>Lactobacillales</taxon>
        <taxon>Enterococcaceae</taxon>
        <taxon>Enterococcus</taxon>
    </lineage>
</organism>